<accession>A0ACB7YT11</accession>
<proteinExistence type="predicted"/>
<evidence type="ECO:0000313" key="2">
    <source>
        <dbReference type="Proteomes" id="UP000828048"/>
    </source>
</evidence>
<name>A0ACB7YT11_9ERIC</name>
<sequence length="142" mass="15589">MAHDQETEEGTISLQIDKPTIAETQSNVRAKNGSNLNPDSPSVPTAHAPEKKLTLFALRLAMLEKAATGLGTLGFIWATVVLLGGFAITLMRESWTWEEKKKEEGKEEEEEGEKKKRKKIRGKLGENLIQGAETGTSEVPKS</sequence>
<comment type="caution">
    <text evidence="1">The sequence shown here is derived from an EMBL/GenBank/DDBJ whole genome shotgun (WGS) entry which is preliminary data.</text>
</comment>
<gene>
    <name evidence="1" type="ORF">Vadar_005867</name>
</gene>
<keyword evidence="2" id="KW-1185">Reference proteome</keyword>
<reference evidence="1 2" key="1">
    <citation type="journal article" date="2021" name="Hortic Res">
        <title>High-quality reference genome and annotation aids understanding of berry development for evergreen blueberry (Vaccinium darrowii).</title>
        <authorList>
            <person name="Yu J."/>
            <person name="Hulse-Kemp A.M."/>
            <person name="Babiker E."/>
            <person name="Staton M."/>
        </authorList>
    </citation>
    <scope>NUCLEOTIDE SEQUENCE [LARGE SCALE GENOMIC DNA]</scope>
    <source>
        <strain evidence="2">cv. NJ 8807/NJ 8810</strain>
        <tissue evidence="1">Young leaf</tissue>
    </source>
</reference>
<dbReference type="Proteomes" id="UP000828048">
    <property type="component" value="Chromosome 3"/>
</dbReference>
<evidence type="ECO:0000313" key="1">
    <source>
        <dbReference type="EMBL" id="KAH7856821.1"/>
    </source>
</evidence>
<dbReference type="EMBL" id="CM037153">
    <property type="protein sequence ID" value="KAH7856821.1"/>
    <property type="molecule type" value="Genomic_DNA"/>
</dbReference>
<protein>
    <submittedName>
        <fullName evidence="1">Uncharacterized protein</fullName>
    </submittedName>
</protein>
<organism evidence="1 2">
    <name type="scientific">Vaccinium darrowii</name>
    <dbReference type="NCBI Taxonomy" id="229202"/>
    <lineage>
        <taxon>Eukaryota</taxon>
        <taxon>Viridiplantae</taxon>
        <taxon>Streptophyta</taxon>
        <taxon>Embryophyta</taxon>
        <taxon>Tracheophyta</taxon>
        <taxon>Spermatophyta</taxon>
        <taxon>Magnoliopsida</taxon>
        <taxon>eudicotyledons</taxon>
        <taxon>Gunneridae</taxon>
        <taxon>Pentapetalae</taxon>
        <taxon>asterids</taxon>
        <taxon>Ericales</taxon>
        <taxon>Ericaceae</taxon>
        <taxon>Vaccinioideae</taxon>
        <taxon>Vaccinieae</taxon>
        <taxon>Vaccinium</taxon>
    </lineage>
</organism>